<accession>A0AA41QAT5</accession>
<evidence type="ECO:0000313" key="2">
    <source>
        <dbReference type="EMBL" id="MCF4119722.1"/>
    </source>
</evidence>
<proteinExistence type="predicted"/>
<keyword evidence="3" id="KW-1185">Reference proteome</keyword>
<organism evidence="2 3">
    <name type="scientific">Antribacter soli</name>
    <dbReference type="NCBI Taxonomy" id="2910976"/>
    <lineage>
        <taxon>Bacteria</taxon>
        <taxon>Bacillati</taxon>
        <taxon>Actinomycetota</taxon>
        <taxon>Actinomycetes</taxon>
        <taxon>Micrococcales</taxon>
        <taxon>Promicromonosporaceae</taxon>
        <taxon>Antribacter</taxon>
    </lineage>
</organism>
<dbReference type="EMBL" id="JAKGSG010000006">
    <property type="protein sequence ID" value="MCF4119722.1"/>
    <property type="molecule type" value="Genomic_DNA"/>
</dbReference>
<feature type="chain" id="PRO_5041429770" evidence="1">
    <location>
        <begin position="21"/>
        <end position="167"/>
    </location>
</feature>
<comment type="caution">
    <text evidence="2">The sequence shown here is derived from an EMBL/GenBank/DDBJ whole genome shotgun (WGS) entry which is preliminary data.</text>
</comment>
<dbReference type="RefSeq" id="WP_236087432.1">
    <property type="nucleotide sequence ID" value="NZ_JAKGSG010000006.1"/>
</dbReference>
<name>A0AA41QAT5_9MICO</name>
<protein>
    <submittedName>
        <fullName evidence="2">Uncharacterized protein</fullName>
    </submittedName>
</protein>
<gene>
    <name evidence="2" type="ORF">L1785_01880</name>
</gene>
<evidence type="ECO:0000313" key="3">
    <source>
        <dbReference type="Proteomes" id="UP001165405"/>
    </source>
</evidence>
<reference evidence="2" key="1">
    <citation type="submission" date="2022-01" db="EMBL/GenBank/DDBJ databases">
        <title>Antribacter sp. nov., isolated from Guizhou of China.</title>
        <authorList>
            <person name="Chengliang C."/>
            <person name="Ya Z."/>
        </authorList>
    </citation>
    <scope>NUCLEOTIDE SEQUENCE</scope>
    <source>
        <strain evidence="2">KLBMP 9083</strain>
    </source>
</reference>
<dbReference type="AlphaFoldDB" id="A0AA41QAT5"/>
<feature type="signal peptide" evidence="1">
    <location>
        <begin position="1"/>
        <end position="20"/>
    </location>
</feature>
<evidence type="ECO:0000256" key="1">
    <source>
        <dbReference type="SAM" id="SignalP"/>
    </source>
</evidence>
<keyword evidence="1" id="KW-0732">Signal</keyword>
<dbReference type="PROSITE" id="PS51257">
    <property type="entry name" value="PROKAR_LIPOPROTEIN"/>
    <property type="match status" value="1"/>
</dbReference>
<dbReference type="Proteomes" id="UP001165405">
    <property type="component" value="Unassembled WGS sequence"/>
</dbReference>
<sequence>MRRIVAGVVLVVLALPISVAGCAPGSQGGPSAASATASPAELTQAEAGERYVEMVRPYNEVLEQLETAINEGRPLDEQTGLAAATAGALRAEIDGLRATTWPADVQPHADALADASEQAVPLWEEASRATTQDTLVAAVQAATAPGGDEAATIRELLALDAYDESDY</sequence>